<reference evidence="3" key="1">
    <citation type="submission" date="2017-02" db="UniProtKB">
        <authorList>
            <consortium name="WormBaseParasite"/>
        </authorList>
    </citation>
    <scope>IDENTIFICATION</scope>
</reference>
<dbReference type="AlphaFoldDB" id="A0A0M3JIH6"/>
<dbReference type="WBParaSite" id="ASIM_0000744201-mRNA-1">
    <property type="protein sequence ID" value="ASIM_0000744201-mRNA-1"/>
    <property type="gene ID" value="ASIM_0000744201"/>
</dbReference>
<sequence>MNGTTKLTCPRSAMQLPQTKIAELKASMAKMAYSRQLLWQKHQILLEEKLQRKRRRGMLVSRKASASVPTLSSINFNNNDNNSNNKQVSHSIIDSLVINIV</sequence>
<organism evidence="3">
    <name type="scientific">Anisakis simplex</name>
    <name type="common">Herring worm</name>
    <dbReference type="NCBI Taxonomy" id="6269"/>
    <lineage>
        <taxon>Eukaryota</taxon>
        <taxon>Metazoa</taxon>
        <taxon>Ecdysozoa</taxon>
        <taxon>Nematoda</taxon>
        <taxon>Chromadorea</taxon>
        <taxon>Rhabditida</taxon>
        <taxon>Spirurina</taxon>
        <taxon>Ascaridomorpha</taxon>
        <taxon>Ascaridoidea</taxon>
        <taxon>Anisakidae</taxon>
        <taxon>Anisakis</taxon>
        <taxon>Anisakis simplex complex</taxon>
    </lineage>
</organism>
<gene>
    <name evidence="1" type="ORF">ASIM_LOCUS7213</name>
</gene>
<name>A0A0M3JIH6_ANISI</name>
<dbReference type="EMBL" id="UYRR01017048">
    <property type="protein sequence ID" value="VDK28750.1"/>
    <property type="molecule type" value="Genomic_DNA"/>
</dbReference>
<evidence type="ECO:0000313" key="1">
    <source>
        <dbReference type="EMBL" id="VDK28750.1"/>
    </source>
</evidence>
<evidence type="ECO:0000313" key="2">
    <source>
        <dbReference type="Proteomes" id="UP000267096"/>
    </source>
</evidence>
<dbReference type="OrthoDB" id="71500at2759"/>
<accession>A0A0M3JIH6</accession>
<dbReference type="Proteomes" id="UP000267096">
    <property type="component" value="Unassembled WGS sequence"/>
</dbReference>
<reference evidence="1 2" key="2">
    <citation type="submission" date="2018-11" db="EMBL/GenBank/DDBJ databases">
        <authorList>
            <consortium name="Pathogen Informatics"/>
        </authorList>
    </citation>
    <scope>NUCLEOTIDE SEQUENCE [LARGE SCALE GENOMIC DNA]</scope>
</reference>
<evidence type="ECO:0000313" key="3">
    <source>
        <dbReference type="WBParaSite" id="ASIM_0000744201-mRNA-1"/>
    </source>
</evidence>
<protein>
    <submittedName>
        <fullName evidence="1 3">Uncharacterized protein</fullName>
    </submittedName>
</protein>
<proteinExistence type="predicted"/>
<keyword evidence="2" id="KW-1185">Reference proteome</keyword>